<gene>
    <name evidence="1" type="ORF">ACFQ39_05830</name>
</gene>
<dbReference type="SUPFAM" id="SSF75169">
    <property type="entry name" value="DsrEFH-like"/>
    <property type="match status" value="1"/>
</dbReference>
<comment type="caution">
    <text evidence="1">The sequence shown here is derived from an EMBL/GenBank/DDBJ whole genome shotgun (WGS) entry which is preliminary data.</text>
</comment>
<dbReference type="Proteomes" id="UP001597201">
    <property type="component" value="Unassembled WGS sequence"/>
</dbReference>
<dbReference type="Gene3D" id="3.40.1260.10">
    <property type="entry name" value="DsrEFH-like"/>
    <property type="match status" value="1"/>
</dbReference>
<protein>
    <submittedName>
        <fullName evidence="1">DsrE family protein</fullName>
    </submittedName>
</protein>
<dbReference type="InterPro" id="IPR027396">
    <property type="entry name" value="DsrEFH-like"/>
</dbReference>
<accession>A0ABW3Y0I1</accession>
<proteinExistence type="predicted"/>
<name>A0ABW3Y0I1_9FLAO</name>
<evidence type="ECO:0000313" key="1">
    <source>
        <dbReference type="EMBL" id="MFD1315129.1"/>
    </source>
</evidence>
<dbReference type="RefSeq" id="WP_377177051.1">
    <property type="nucleotide sequence ID" value="NZ_JBHTMY010000002.1"/>
</dbReference>
<organism evidence="1 2">
    <name type="scientific">Namhaeicola litoreus</name>
    <dbReference type="NCBI Taxonomy" id="1052145"/>
    <lineage>
        <taxon>Bacteria</taxon>
        <taxon>Pseudomonadati</taxon>
        <taxon>Bacteroidota</taxon>
        <taxon>Flavobacteriia</taxon>
        <taxon>Flavobacteriales</taxon>
        <taxon>Flavobacteriaceae</taxon>
        <taxon>Namhaeicola</taxon>
    </lineage>
</organism>
<dbReference type="EMBL" id="JBHTMY010000002">
    <property type="protein sequence ID" value="MFD1315129.1"/>
    <property type="molecule type" value="Genomic_DNA"/>
</dbReference>
<dbReference type="PANTHER" id="PTHR37691">
    <property type="entry name" value="BLR3518 PROTEIN"/>
    <property type="match status" value="1"/>
</dbReference>
<dbReference type="InterPro" id="IPR003787">
    <property type="entry name" value="Sulphur_relay_DsrE/F-like"/>
</dbReference>
<dbReference type="Pfam" id="PF02635">
    <property type="entry name" value="DsrE"/>
    <property type="match status" value="1"/>
</dbReference>
<evidence type="ECO:0000313" key="2">
    <source>
        <dbReference type="Proteomes" id="UP001597201"/>
    </source>
</evidence>
<sequence length="181" mass="19831">MKTTFFGLLSSILFYTTCAGQIAKSSYGPVFDKIGATYTIENADLVPDSTAVLKAVFDIDYRSKDSLSSNPLISSLHRYLNMHVKNGVKESNISLAFVLHGASTKDAMTDEAYLKKYGIKNPNTDLIKTLAQHGVEMYICGQSAAYKGLSKAEMMPEIKLALSAMTVLTIYQAEGYALIKF</sequence>
<reference evidence="2" key="1">
    <citation type="journal article" date="2019" name="Int. J. Syst. Evol. Microbiol.">
        <title>The Global Catalogue of Microorganisms (GCM) 10K type strain sequencing project: providing services to taxonomists for standard genome sequencing and annotation.</title>
        <authorList>
            <consortium name="The Broad Institute Genomics Platform"/>
            <consortium name="The Broad Institute Genome Sequencing Center for Infectious Disease"/>
            <person name="Wu L."/>
            <person name="Ma J."/>
        </authorList>
    </citation>
    <scope>NUCLEOTIDE SEQUENCE [LARGE SCALE GENOMIC DNA]</scope>
    <source>
        <strain evidence="2">CCUG 61485</strain>
    </source>
</reference>
<dbReference type="PANTHER" id="PTHR37691:SF1">
    <property type="entry name" value="BLR3518 PROTEIN"/>
    <property type="match status" value="1"/>
</dbReference>
<keyword evidence="2" id="KW-1185">Reference proteome</keyword>